<dbReference type="PRINTS" id="PR01036">
    <property type="entry name" value="TCRTETB"/>
</dbReference>
<reference evidence="9 10" key="1">
    <citation type="submission" date="2023-07" db="EMBL/GenBank/DDBJ databases">
        <title>Genomic Encyclopedia of Type Strains, Phase IV (KMG-IV): sequencing the most valuable type-strain genomes for metagenomic binning, comparative biology and taxonomic classification.</title>
        <authorList>
            <person name="Goeker M."/>
        </authorList>
    </citation>
    <scope>NUCLEOTIDE SEQUENCE [LARGE SCALE GENOMIC DNA]</scope>
    <source>
        <strain evidence="9 10">DSM 23837</strain>
    </source>
</reference>
<comment type="subcellular location">
    <subcellularLocation>
        <location evidence="1">Cell membrane</location>
        <topology evidence="1">Multi-pass membrane protein</topology>
    </subcellularLocation>
</comment>
<dbReference type="InterPro" id="IPR004638">
    <property type="entry name" value="EmrB-like"/>
</dbReference>
<evidence type="ECO:0000313" key="9">
    <source>
        <dbReference type="EMBL" id="MDQ0174579.1"/>
    </source>
</evidence>
<dbReference type="Pfam" id="PF07690">
    <property type="entry name" value="MFS_1"/>
    <property type="match status" value="1"/>
</dbReference>
<sequence>MKKTNTRFVFIALFVATFLTAIEGTVVTTAMPTIIGELQGIELMNWVFSIYLLTSAVTVPIFGKMSDLYGRKIIFMIGTLIFLIGSILCGLSQNMEQLIIYRAIQGIGAGAIMPVTMTIIGDIYPYEKRAKMLGFLGAAWGIAGVLGPLVGGFFVDHLTWHWIFFINIPFGLIATLMVAASLKEVIEKTKKKIDYIGAITFTAGVLALLFALQKGGDTQDWFSLSVLGPFIASIILLTLFIIIESKVSDPIIPLQLFRIRVISAANGVAFLVSAVLIGTMVYIPMWVQGILGYGATLSGLMLAPTSLTWMVGSFWGGKMLLQKGERFSITVGAAILLIGSIWLSTFTSKTPSLLFYLLSAILGLGFGIVITITTVCVQSAVDWKSRGVATASNTFFRTLGQTVGVALLGTYFNAKISKSMIANQAENIDPKELNLLINPHTAADVPANTQSLLRVVLTDGLHHVFIAILAIAVLSLLFSLLLPKIKLETEH</sequence>
<feature type="transmembrane region" description="Helical" evidence="7">
    <location>
        <begin position="264"/>
        <end position="284"/>
    </location>
</feature>
<evidence type="ECO:0000256" key="2">
    <source>
        <dbReference type="ARBA" id="ARBA00022448"/>
    </source>
</evidence>
<evidence type="ECO:0000256" key="6">
    <source>
        <dbReference type="ARBA" id="ARBA00023136"/>
    </source>
</evidence>
<feature type="transmembrane region" description="Helical" evidence="7">
    <location>
        <begin position="327"/>
        <end position="347"/>
    </location>
</feature>
<evidence type="ECO:0000256" key="7">
    <source>
        <dbReference type="SAM" id="Phobius"/>
    </source>
</evidence>
<feature type="transmembrane region" description="Helical" evidence="7">
    <location>
        <begin position="461"/>
        <end position="482"/>
    </location>
</feature>
<feature type="transmembrane region" description="Helical" evidence="7">
    <location>
        <begin position="290"/>
        <end position="315"/>
    </location>
</feature>
<proteinExistence type="predicted"/>
<dbReference type="PROSITE" id="PS50850">
    <property type="entry name" value="MFS"/>
    <property type="match status" value="1"/>
</dbReference>
<evidence type="ECO:0000259" key="8">
    <source>
        <dbReference type="PROSITE" id="PS50850"/>
    </source>
</evidence>
<keyword evidence="2" id="KW-0813">Transport</keyword>
<dbReference type="Gene3D" id="1.20.1250.20">
    <property type="entry name" value="MFS general substrate transporter like domains"/>
    <property type="match status" value="1"/>
</dbReference>
<feature type="domain" description="Major facilitator superfamily (MFS) profile" evidence="8">
    <location>
        <begin position="9"/>
        <end position="487"/>
    </location>
</feature>
<dbReference type="Gene3D" id="1.20.1720.10">
    <property type="entry name" value="Multidrug resistance protein D"/>
    <property type="match status" value="1"/>
</dbReference>
<feature type="transmembrane region" description="Helical" evidence="7">
    <location>
        <begin position="193"/>
        <end position="212"/>
    </location>
</feature>
<dbReference type="SUPFAM" id="SSF103473">
    <property type="entry name" value="MFS general substrate transporter"/>
    <property type="match status" value="1"/>
</dbReference>
<protein>
    <submittedName>
        <fullName evidence="9">EmrB/QacA subfamily drug resistance transporter</fullName>
    </submittedName>
</protein>
<dbReference type="RefSeq" id="WP_307226174.1">
    <property type="nucleotide sequence ID" value="NZ_JAUSTT010000002.1"/>
</dbReference>
<dbReference type="InterPro" id="IPR011701">
    <property type="entry name" value="MFS"/>
</dbReference>
<gene>
    <name evidence="9" type="ORF">J2S08_000412</name>
</gene>
<feature type="transmembrane region" description="Helical" evidence="7">
    <location>
        <begin position="160"/>
        <end position="181"/>
    </location>
</feature>
<comment type="caution">
    <text evidence="9">The sequence shown here is derived from an EMBL/GenBank/DDBJ whole genome shotgun (WGS) entry which is preliminary data.</text>
</comment>
<name>A0ABT9WMR7_9BACI</name>
<feature type="transmembrane region" description="Helical" evidence="7">
    <location>
        <begin position="353"/>
        <end position="375"/>
    </location>
</feature>
<dbReference type="Proteomes" id="UP001223586">
    <property type="component" value="Unassembled WGS sequence"/>
</dbReference>
<feature type="transmembrane region" description="Helical" evidence="7">
    <location>
        <begin position="224"/>
        <end position="243"/>
    </location>
</feature>
<evidence type="ECO:0000256" key="1">
    <source>
        <dbReference type="ARBA" id="ARBA00004651"/>
    </source>
</evidence>
<feature type="transmembrane region" description="Helical" evidence="7">
    <location>
        <begin position="99"/>
        <end position="120"/>
    </location>
</feature>
<keyword evidence="10" id="KW-1185">Reference proteome</keyword>
<keyword evidence="6 7" id="KW-0472">Membrane</keyword>
<accession>A0ABT9WMR7</accession>
<dbReference type="InterPro" id="IPR036259">
    <property type="entry name" value="MFS_trans_sf"/>
</dbReference>
<dbReference type="EMBL" id="JAUSTT010000002">
    <property type="protein sequence ID" value="MDQ0174579.1"/>
    <property type="molecule type" value="Genomic_DNA"/>
</dbReference>
<evidence type="ECO:0000256" key="4">
    <source>
        <dbReference type="ARBA" id="ARBA00022692"/>
    </source>
</evidence>
<feature type="transmembrane region" description="Helical" evidence="7">
    <location>
        <begin position="132"/>
        <end position="154"/>
    </location>
</feature>
<organism evidence="9 10">
    <name type="scientific">Bacillus chungangensis</name>
    <dbReference type="NCBI Taxonomy" id="587633"/>
    <lineage>
        <taxon>Bacteria</taxon>
        <taxon>Bacillati</taxon>
        <taxon>Bacillota</taxon>
        <taxon>Bacilli</taxon>
        <taxon>Bacillales</taxon>
        <taxon>Bacillaceae</taxon>
        <taxon>Bacillus</taxon>
    </lineage>
</organism>
<evidence type="ECO:0000256" key="5">
    <source>
        <dbReference type="ARBA" id="ARBA00022989"/>
    </source>
</evidence>
<dbReference type="PANTHER" id="PTHR23501">
    <property type="entry name" value="MAJOR FACILITATOR SUPERFAMILY"/>
    <property type="match status" value="1"/>
</dbReference>
<dbReference type="PANTHER" id="PTHR23501:SF191">
    <property type="entry name" value="VACUOLAR BASIC AMINO ACID TRANSPORTER 4"/>
    <property type="match status" value="1"/>
</dbReference>
<dbReference type="CDD" id="cd17502">
    <property type="entry name" value="MFS_Azr1_MDR_like"/>
    <property type="match status" value="1"/>
</dbReference>
<feature type="transmembrane region" description="Helical" evidence="7">
    <location>
        <begin position="74"/>
        <end position="93"/>
    </location>
</feature>
<feature type="transmembrane region" description="Helical" evidence="7">
    <location>
        <begin position="43"/>
        <end position="62"/>
    </location>
</feature>
<keyword evidence="5 7" id="KW-1133">Transmembrane helix</keyword>
<dbReference type="NCBIfam" id="TIGR00711">
    <property type="entry name" value="efflux_EmrB"/>
    <property type="match status" value="1"/>
</dbReference>
<evidence type="ECO:0000256" key="3">
    <source>
        <dbReference type="ARBA" id="ARBA00022475"/>
    </source>
</evidence>
<dbReference type="InterPro" id="IPR020846">
    <property type="entry name" value="MFS_dom"/>
</dbReference>
<keyword evidence="4 7" id="KW-0812">Transmembrane</keyword>
<evidence type="ECO:0000313" key="10">
    <source>
        <dbReference type="Proteomes" id="UP001223586"/>
    </source>
</evidence>
<keyword evidence="3" id="KW-1003">Cell membrane</keyword>